<protein>
    <submittedName>
        <fullName evidence="1">Uncharacterized protein</fullName>
    </submittedName>
</protein>
<keyword evidence="2" id="KW-1185">Reference proteome</keyword>
<organism evidence="1 2">
    <name type="scientific">Massilia aerilata</name>
    <dbReference type="NCBI Taxonomy" id="453817"/>
    <lineage>
        <taxon>Bacteria</taxon>
        <taxon>Pseudomonadati</taxon>
        <taxon>Pseudomonadota</taxon>
        <taxon>Betaproteobacteria</taxon>
        <taxon>Burkholderiales</taxon>
        <taxon>Oxalobacteraceae</taxon>
        <taxon>Telluria group</taxon>
        <taxon>Massilia</taxon>
    </lineage>
</organism>
<dbReference type="Proteomes" id="UP001596086">
    <property type="component" value="Unassembled WGS sequence"/>
</dbReference>
<dbReference type="RefSeq" id="WP_379768612.1">
    <property type="nucleotide sequence ID" value="NZ_JBHSMZ010000004.1"/>
</dbReference>
<gene>
    <name evidence="1" type="ORF">ACFPO9_06480</name>
</gene>
<dbReference type="EMBL" id="JBHSMZ010000004">
    <property type="protein sequence ID" value="MFC5548158.1"/>
    <property type="molecule type" value="Genomic_DNA"/>
</dbReference>
<reference evidence="2" key="1">
    <citation type="journal article" date="2019" name="Int. J. Syst. Evol. Microbiol.">
        <title>The Global Catalogue of Microorganisms (GCM) 10K type strain sequencing project: providing services to taxonomists for standard genome sequencing and annotation.</title>
        <authorList>
            <consortium name="The Broad Institute Genomics Platform"/>
            <consortium name="The Broad Institute Genome Sequencing Center for Infectious Disease"/>
            <person name="Wu L."/>
            <person name="Ma J."/>
        </authorList>
    </citation>
    <scope>NUCLEOTIDE SEQUENCE [LARGE SCALE GENOMIC DNA]</scope>
    <source>
        <strain evidence="2">CGMCC 4.5798</strain>
    </source>
</reference>
<proteinExistence type="predicted"/>
<accession>A0ABW0RUM7</accession>
<sequence length="228" mass="25579">MQRKTLKKQAVVFGSFNFPPAPDTTLKLLQIFASAGFLPQMINMVDPVSGMNSQKFSLVRENYFQMHFGSDRIDIFSLDPNDKSDLSSFISETVSLLSRLEGGTLNFTRIALVLDYVLEGANPEQISHLSSRLLPQSTGPLLEWVARWVETRVRGAETYNVCFEANLAQGLHLVVNNQMLAVNGVKIMHDISTSQAHISTRFNIGNLQDSFNAIIEMIEQEKSLVHFE</sequence>
<name>A0ABW0RUM7_9BURK</name>
<comment type="caution">
    <text evidence="1">The sequence shown here is derived from an EMBL/GenBank/DDBJ whole genome shotgun (WGS) entry which is preliminary data.</text>
</comment>
<evidence type="ECO:0000313" key="2">
    <source>
        <dbReference type="Proteomes" id="UP001596086"/>
    </source>
</evidence>
<evidence type="ECO:0000313" key="1">
    <source>
        <dbReference type="EMBL" id="MFC5548158.1"/>
    </source>
</evidence>